<sequence>MSFVNKSALVTGGTGGIGAAICEEFLKEGIIHLAALDLYSEEPKIVNEWRRQFPGVSIKYFKVDVTSQEYLKKCYAEFTEDIENLDIVVNCAGIMDENLHRKTVEVNLCGVIGSTFVALDHMRIDKFKGKGGAIVNISSISGVQPLSIMPTYAASKQAVITFTRCLAHGRNSMGIKFLTLCPGGTQTNLVKECFNKGHFYETDTNTIEKLRSSYQMQSALVTGGTGAIGAAICEEFLKNGVAHLAALDLSSEEPKIVHEWRKNFPKATIKYYQVDVSSDEALRKCYSDFTKGIQSLDIVVNCAGILNERVYRKVIEINLCGTIGSTLIALEYMRMDNGKGKGGMILNVASTAGLVPMSAVPSYCASKHGVVAFTRALAFERDYMGIKFFLICPSSTQSQLYEQCFIASAVGEGVIKILKEGKSGSVWLSEDYKITEVTDIPVMEW</sequence>
<dbReference type="PANTHER" id="PTHR44229:SF8">
    <property type="entry name" value="ALCOHOL DEHYDROGENASE-RELATED"/>
    <property type="match status" value="1"/>
</dbReference>
<dbReference type="SUPFAM" id="SSF51735">
    <property type="entry name" value="NAD(P)-binding Rossmann-fold domains"/>
    <property type="match status" value="2"/>
</dbReference>
<dbReference type="PANTHER" id="PTHR44229">
    <property type="entry name" value="15-HYDROXYPROSTAGLANDIN DEHYDROGENASE [NAD(+)]"/>
    <property type="match status" value="1"/>
</dbReference>
<evidence type="ECO:0000256" key="2">
    <source>
        <dbReference type="ARBA" id="ARBA00023002"/>
    </source>
</evidence>
<dbReference type="Pfam" id="PF00106">
    <property type="entry name" value="adh_short"/>
    <property type="match status" value="2"/>
</dbReference>
<evidence type="ECO:0000256" key="1">
    <source>
        <dbReference type="ARBA" id="ARBA00006484"/>
    </source>
</evidence>
<dbReference type="PRINTS" id="PR00081">
    <property type="entry name" value="GDHRDH"/>
</dbReference>
<dbReference type="InterPro" id="IPR020904">
    <property type="entry name" value="Sc_DH/Rdtase_CS"/>
</dbReference>
<evidence type="ECO:0000313" key="4">
    <source>
        <dbReference type="EnsemblMetazoa" id="PPAI007388-PA"/>
    </source>
</evidence>
<reference evidence="4" key="1">
    <citation type="submission" date="2022-08" db="UniProtKB">
        <authorList>
            <consortium name="EnsemblMetazoa"/>
        </authorList>
    </citation>
    <scope>IDENTIFICATION</scope>
    <source>
        <strain evidence="4">Israel</strain>
    </source>
</reference>
<dbReference type="EnsemblMetazoa" id="PPAI007388-RA">
    <property type="protein sequence ID" value="PPAI007388-PA"/>
    <property type="gene ID" value="PPAI007388"/>
</dbReference>
<dbReference type="PROSITE" id="PS00061">
    <property type="entry name" value="ADH_SHORT"/>
    <property type="match status" value="2"/>
</dbReference>
<protein>
    <recommendedName>
        <fullName evidence="6">Alcohol dehydrogenase</fullName>
    </recommendedName>
</protein>
<dbReference type="GO" id="GO:0005737">
    <property type="term" value="C:cytoplasm"/>
    <property type="evidence" value="ECO:0007669"/>
    <property type="project" value="TreeGrafter"/>
</dbReference>
<dbReference type="VEuPathDB" id="VectorBase:PPAPM1_001549"/>
<dbReference type="GO" id="GO:0016616">
    <property type="term" value="F:oxidoreductase activity, acting on the CH-OH group of donors, NAD or NADP as acceptor"/>
    <property type="evidence" value="ECO:0007669"/>
    <property type="project" value="TreeGrafter"/>
</dbReference>
<accession>A0A1B0DGV4</accession>
<comment type="similarity">
    <text evidence="1 3">Belongs to the short-chain dehydrogenases/reductases (SDR) family.</text>
</comment>
<evidence type="ECO:0008006" key="6">
    <source>
        <dbReference type="Google" id="ProtNLM"/>
    </source>
</evidence>
<dbReference type="PRINTS" id="PR00080">
    <property type="entry name" value="SDRFAMILY"/>
</dbReference>
<evidence type="ECO:0000256" key="3">
    <source>
        <dbReference type="RuleBase" id="RU000363"/>
    </source>
</evidence>
<evidence type="ECO:0000313" key="5">
    <source>
        <dbReference type="Proteomes" id="UP000092462"/>
    </source>
</evidence>
<dbReference type="VEuPathDB" id="VectorBase:PPAI007388"/>
<dbReference type="Proteomes" id="UP000092462">
    <property type="component" value="Unassembled WGS sequence"/>
</dbReference>
<organism evidence="4 5">
    <name type="scientific">Phlebotomus papatasi</name>
    <name type="common">Sandfly</name>
    <dbReference type="NCBI Taxonomy" id="29031"/>
    <lineage>
        <taxon>Eukaryota</taxon>
        <taxon>Metazoa</taxon>
        <taxon>Ecdysozoa</taxon>
        <taxon>Arthropoda</taxon>
        <taxon>Hexapoda</taxon>
        <taxon>Insecta</taxon>
        <taxon>Pterygota</taxon>
        <taxon>Neoptera</taxon>
        <taxon>Endopterygota</taxon>
        <taxon>Diptera</taxon>
        <taxon>Nematocera</taxon>
        <taxon>Psychodoidea</taxon>
        <taxon>Psychodidae</taxon>
        <taxon>Phlebotomus</taxon>
        <taxon>Phlebotomus</taxon>
    </lineage>
</organism>
<keyword evidence="2" id="KW-0560">Oxidoreductase</keyword>
<dbReference type="Gene3D" id="3.40.50.720">
    <property type="entry name" value="NAD(P)-binding Rossmann-like Domain"/>
    <property type="match status" value="2"/>
</dbReference>
<keyword evidence="5" id="KW-1185">Reference proteome</keyword>
<dbReference type="AlphaFoldDB" id="A0A1B0DGV4"/>
<dbReference type="InterPro" id="IPR036291">
    <property type="entry name" value="NAD(P)-bd_dom_sf"/>
</dbReference>
<dbReference type="InterPro" id="IPR002347">
    <property type="entry name" value="SDR_fam"/>
</dbReference>
<proteinExistence type="inferred from homology"/>
<dbReference type="VEuPathDB" id="VectorBase:PPAPM1_002770"/>
<dbReference type="EMBL" id="AJVK01060401">
    <property type="status" value="NOT_ANNOTATED_CDS"/>
    <property type="molecule type" value="Genomic_DNA"/>
</dbReference>
<name>A0A1B0DGV4_PHLPP</name>